<feature type="coiled-coil region" evidence="1">
    <location>
        <begin position="94"/>
        <end position="151"/>
    </location>
</feature>
<organism evidence="2 3">
    <name type="scientific">Ferroacidibacillus organovorans</name>
    <dbReference type="NCBI Taxonomy" id="1765683"/>
    <lineage>
        <taxon>Bacteria</taxon>
        <taxon>Bacillati</taxon>
        <taxon>Bacillota</taxon>
        <taxon>Bacilli</taxon>
        <taxon>Bacillales</taxon>
        <taxon>Alicyclobacillaceae</taxon>
        <taxon>Ferroacidibacillus</taxon>
    </lineage>
</organism>
<evidence type="ECO:0000313" key="2">
    <source>
        <dbReference type="EMBL" id="OPG15330.1"/>
    </source>
</evidence>
<dbReference type="RefSeq" id="WP_079291614.1">
    <property type="nucleotide sequence ID" value="NZ_MWPS01000038.1"/>
</dbReference>
<proteinExistence type="predicted"/>
<keyword evidence="3" id="KW-1185">Reference proteome</keyword>
<dbReference type="EMBL" id="MWPS01000038">
    <property type="protein sequence ID" value="OPG15330.1"/>
    <property type="molecule type" value="Genomic_DNA"/>
</dbReference>
<accession>A0A1V4ER53</accession>
<evidence type="ECO:0000313" key="3">
    <source>
        <dbReference type="Proteomes" id="UP000190229"/>
    </source>
</evidence>
<evidence type="ECO:0008006" key="4">
    <source>
        <dbReference type="Google" id="ProtNLM"/>
    </source>
</evidence>
<protein>
    <recommendedName>
        <fullName evidence="4">Phage shock protein A</fullName>
    </recommendedName>
</protein>
<reference evidence="2 3" key="1">
    <citation type="submission" date="2017-02" db="EMBL/GenBank/DDBJ databases">
        <title>Draft genome of Acidibacillus ferrooxidans Huett2.</title>
        <authorList>
            <person name="Schopf S."/>
        </authorList>
    </citation>
    <scope>NUCLEOTIDE SEQUENCE [LARGE SCALE GENOMIC DNA]</scope>
    <source>
        <strain evidence="2 3">Huett2</strain>
    </source>
</reference>
<evidence type="ECO:0000256" key="1">
    <source>
        <dbReference type="SAM" id="Coils"/>
    </source>
</evidence>
<keyword evidence="1" id="KW-0175">Coiled coil</keyword>
<comment type="caution">
    <text evidence="2">The sequence shown here is derived from an EMBL/GenBank/DDBJ whole genome shotgun (WGS) entry which is preliminary data.</text>
</comment>
<dbReference type="Proteomes" id="UP000190229">
    <property type="component" value="Unassembled WGS sequence"/>
</dbReference>
<dbReference type="AlphaFoldDB" id="A0A1V4ER53"/>
<sequence length="187" mass="20956">MNERNEQAVSPESQLALARQQLLTQAGDLKAALGEVSYQRTLCDQEVARLDGEIAKTLAAAQDAVERGEEQEARDWLARKQHATERLAKQKVKRQVYQSQAGRLEDALRDLREQLRDFDEKRADLDTRTRLAEAEATAASASALLADATRAALAKKEEEALIAEARVTVTRSIDDEFEQMLRDHQAK</sequence>
<gene>
    <name evidence="2" type="ORF">B2M26_12790</name>
</gene>
<name>A0A1V4ER53_9BACL</name>